<reference evidence="2 5" key="2">
    <citation type="journal article" date="2020" name="FEMS Microbiol. Ecol.">
        <title>Temporal dynamics of bacterial communities during seed development and maturation.</title>
        <authorList>
            <person name="Chesneau G."/>
            <person name="Torres-Cortes G."/>
            <person name="Briand M."/>
            <person name="Darrasse A."/>
            <person name="Preveaux A."/>
            <person name="Marais C."/>
            <person name="Jacques M.A."/>
            <person name="Shade A."/>
            <person name="Barret M."/>
        </authorList>
    </citation>
    <scope>NUCLEOTIDE SEQUENCE [LARGE SCALE GENOMIC DNA]</scope>
    <source>
        <strain evidence="2 5">CFBP13732</strain>
    </source>
</reference>
<evidence type="ECO:0000313" key="4">
    <source>
        <dbReference type="Proteomes" id="UP000306393"/>
    </source>
</evidence>
<comment type="caution">
    <text evidence="3">The sequence shown here is derived from an EMBL/GenBank/DDBJ whole genome shotgun (WGS) entry which is preliminary data.</text>
</comment>
<proteinExistence type="predicted"/>
<dbReference type="OrthoDB" id="6556376at2"/>
<sequence length="85" mass="9517">MMIHLIWDWRSTHTPPFSLHKLQYKLHQVFSGATFASSLFFLVVALDLNNPLRHSEAFIFPLICTSLCGIMVSLANIGPGPHEPG</sequence>
<evidence type="ECO:0000313" key="3">
    <source>
        <dbReference type="EMBL" id="TKJ90088.1"/>
    </source>
</evidence>
<keyword evidence="1" id="KW-0812">Transmembrane</keyword>
<evidence type="ECO:0000313" key="2">
    <source>
        <dbReference type="EMBL" id="MBD8108808.1"/>
    </source>
</evidence>
<dbReference type="Proteomes" id="UP000661012">
    <property type="component" value="Unassembled WGS sequence"/>
</dbReference>
<evidence type="ECO:0000313" key="5">
    <source>
        <dbReference type="Proteomes" id="UP000661012"/>
    </source>
</evidence>
<reference evidence="3 4" key="1">
    <citation type="journal article" date="2019" name="Sci. Rep.">
        <title>Differences in resource use lead to coexistence of seed-transmitted microbial populations.</title>
        <authorList>
            <person name="Torres-Cortes G."/>
            <person name="Garcia B.J."/>
            <person name="Compant S."/>
            <person name="Rezki S."/>
            <person name="Jones P."/>
            <person name="Preveaux A."/>
            <person name="Briand M."/>
            <person name="Roulet A."/>
            <person name="Bouchez O."/>
            <person name="Jacobson D."/>
            <person name="Barret M."/>
        </authorList>
    </citation>
    <scope>NUCLEOTIDE SEQUENCE [LARGE SCALE GENOMIC DNA]</scope>
    <source>
        <strain evidence="3 4">CFBP13511</strain>
    </source>
</reference>
<gene>
    <name evidence="3" type="ORF">EpCFBP13511_12115</name>
    <name evidence="2" type="ORF">IFT93_20720</name>
</gene>
<evidence type="ECO:0000256" key="1">
    <source>
        <dbReference type="SAM" id="Phobius"/>
    </source>
</evidence>
<protein>
    <submittedName>
        <fullName evidence="3">Uncharacterized protein</fullName>
    </submittedName>
</protein>
<feature type="transmembrane region" description="Helical" evidence="1">
    <location>
        <begin position="58"/>
        <end position="77"/>
    </location>
</feature>
<organism evidence="3 4">
    <name type="scientific">Erwinia persicina</name>
    <dbReference type="NCBI Taxonomy" id="55211"/>
    <lineage>
        <taxon>Bacteria</taxon>
        <taxon>Pseudomonadati</taxon>
        <taxon>Pseudomonadota</taxon>
        <taxon>Gammaproteobacteria</taxon>
        <taxon>Enterobacterales</taxon>
        <taxon>Erwiniaceae</taxon>
        <taxon>Erwinia</taxon>
    </lineage>
</organism>
<keyword evidence="1" id="KW-0472">Membrane</keyword>
<name>A0A4U3F925_9GAMM</name>
<dbReference type="Proteomes" id="UP000306393">
    <property type="component" value="Unassembled WGS sequence"/>
</dbReference>
<dbReference type="EMBL" id="QGAC01000010">
    <property type="protein sequence ID" value="TKJ90088.1"/>
    <property type="molecule type" value="Genomic_DNA"/>
</dbReference>
<accession>A0A4U3F925</accession>
<dbReference type="EMBL" id="JACYNN010000025">
    <property type="protein sequence ID" value="MBD8108808.1"/>
    <property type="molecule type" value="Genomic_DNA"/>
</dbReference>
<feature type="transmembrane region" description="Helical" evidence="1">
    <location>
        <begin position="26"/>
        <end position="46"/>
    </location>
</feature>
<keyword evidence="5" id="KW-1185">Reference proteome</keyword>
<keyword evidence="1" id="KW-1133">Transmembrane helix</keyword>
<dbReference type="STRING" id="1219360.GCA_001571305_00168"/>
<dbReference type="AlphaFoldDB" id="A0A4U3F925"/>